<dbReference type="AlphaFoldDB" id="A0A0L8H522"/>
<accession>A0A0L8H522</accession>
<reference evidence="1" key="1">
    <citation type="submission" date="2015-07" db="EMBL/GenBank/DDBJ databases">
        <title>MeaNS - Measles Nucleotide Surveillance Program.</title>
        <authorList>
            <person name="Tran T."/>
            <person name="Druce J."/>
        </authorList>
    </citation>
    <scope>NUCLEOTIDE SEQUENCE</scope>
    <source>
        <strain evidence="1">UCB-OBI-ISO-001</strain>
        <tissue evidence="1">Gonad</tissue>
    </source>
</reference>
<organism evidence="1">
    <name type="scientific">Octopus bimaculoides</name>
    <name type="common">California two-spotted octopus</name>
    <dbReference type="NCBI Taxonomy" id="37653"/>
    <lineage>
        <taxon>Eukaryota</taxon>
        <taxon>Metazoa</taxon>
        <taxon>Spiralia</taxon>
        <taxon>Lophotrochozoa</taxon>
        <taxon>Mollusca</taxon>
        <taxon>Cephalopoda</taxon>
        <taxon>Coleoidea</taxon>
        <taxon>Octopodiformes</taxon>
        <taxon>Octopoda</taxon>
        <taxon>Incirrata</taxon>
        <taxon>Octopodidae</taxon>
        <taxon>Octopus</taxon>
    </lineage>
</organism>
<name>A0A0L8H522_OCTBM</name>
<gene>
    <name evidence="1" type="ORF">OCBIM_22022179mg</name>
</gene>
<evidence type="ECO:0000313" key="1">
    <source>
        <dbReference type="EMBL" id="KOF84378.1"/>
    </source>
</evidence>
<sequence length="82" mass="10025">MFEKFTNFHGILKEIIFCHNLQYLYQKVFKKYKKLYTKTSYMLFIELQKLFLYHSKKLLTPKCFNVCSLSLRYSLSLSLICY</sequence>
<proteinExistence type="predicted"/>
<protein>
    <submittedName>
        <fullName evidence="1">Uncharacterized protein</fullName>
    </submittedName>
</protein>
<dbReference type="EMBL" id="KQ419180">
    <property type="protein sequence ID" value="KOF84378.1"/>
    <property type="molecule type" value="Genomic_DNA"/>
</dbReference>